<dbReference type="Pfam" id="PF20220">
    <property type="entry name" value="ABC_toxin_N"/>
    <property type="match status" value="1"/>
</dbReference>
<keyword evidence="6" id="KW-1185">Reference proteome</keyword>
<feature type="domain" description="ABC toxin N-terminal" evidence="4">
    <location>
        <begin position="1866"/>
        <end position="1984"/>
    </location>
</feature>
<feature type="coiled-coil region" evidence="1">
    <location>
        <begin position="2993"/>
        <end position="3036"/>
    </location>
</feature>
<name>A0ABX0NWK1_9BURK</name>
<proteinExistence type="predicted"/>
<evidence type="ECO:0000259" key="3">
    <source>
        <dbReference type="Pfam" id="PF18413"/>
    </source>
</evidence>
<reference evidence="5 6" key="1">
    <citation type="submission" date="2019-10" db="EMBL/GenBank/DDBJ databases">
        <title>Taxonomy of Antarctic Massilia spp.: description of Massilia rubra sp. nov., Massilia aquatica sp. nov., Massilia mucilaginosa sp. nov., Massilia frigida sp. nov. isolated from streams, lakes and regoliths.</title>
        <authorList>
            <person name="Holochova P."/>
            <person name="Sedlacek I."/>
            <person name="Kralova S."/>
            <person name="Maslanova I."/>
            <person name="Busse H.-J."/>
            <person name="Stankova E."/>
            <person name="Vrbovska V."/>
            <person name="Kovarovic V."/>
            <person name="Bartak M."/>
            <person name="Svec P."/>
            <person name="Pantucek R."/>
        </authorList>
    </citation>
    <scope>NUCLEOTIDE SEQUENCE [LARGE SCALE GENOMIC DNA]</scope>
    <source>
        <strain evidence="5 6">CCM 8733</strain>
    </source>
</reference>
<dbReference type="InterPro" id="IPR040840">
    <property type="entry name" value="TcA_TcB_BD"/>
</dbReference>
<gene>
    <name evidence="5" type="ORF">F2P45_18715</name>
</gene>
<comment type="caution">
    <text evidence="5">The sequence shown here is derived from an EMBL/GenBank/DDBJ whole genome shotgun (WGS) entry which is preliminary data.</text>
</comment>
<evidence type="ECO:0000259" key="4">
    <source>
        <dbReference type="Pfam" id="PF20220"/>
    </source>
</evidence>
<evidence type="ECO:0000313" key="5">
    <source>
        <dbReference type="EMBL" id="NHZ91035.1"/>
    </source>
</evidence>
<dbReference type="Pfam" id="PF18276">
    <property type="entry name" value="TcA_TcB_BD"/>
    <property type="match status" value="1"/>
</dbReference>
<dbReference type="InterPro" id="IPR046839">
    <property type="entry name" value="ABC_toxin_N"/>
</dbReference>
<dbReference type="RefSeq" id="WP_166878400.1">
    <property type="nucleotide sequence ID" value="NZ_WHJH01000023.1"/>
</dbReference>
<dbReference type="Proteomes" id="UP000609726">
    <property type="component" value="Unassembled WGS sequence"/>
</dbReference>
<evidence type="ECO:0000259" key="2">
    <source>
        <dbReference type="Pfam" id="PF18276"/>
    </source>
</evidence>
<evidence type="ECO:0000256" key="1">
    <source>
        <dbReference type="SAM" id="Coils"/>
    </source>
</evidence>
<keyword evidence="1" id="KW-0175">Coiled coil</keyword>
<accession>A0ABX0NWK1</accession>
<dbReference type="EMBL" id="WHJH01000023">
    <property type="protein sequence ID" value="NHZ91035.1"/>
    <property type="molecule type" value="Genomic_DNA"/>
</dbReference>
<protein>
    <submittedName>
        <fullName evidence="5">Uncharacterized protein</fullName>
    </submittedName>
</protein>
<evidence type="ECO:0000313" key="6">
    <source>
        <dbReference type="Proteomes" id="UP000609726"/>
    </source>
</evidence>
<dbReference type="Pfam" id="PF18413">
    <property type="entry name" value="Neuraminidase"/>
    <property type="match status" value="1"/>
</dbReference>
<feature type="domain" description="Tc toxin complex TcA C-terminal TcB-binding" evidence="2">
    <location>
        <begin position="3005"/>
        <end position="3287"/>
    </location>
</feature>
<sequence length="3457" mass="381601">MTQTVSNMTPEQIRELQDAFLLLTAFCLTADGVELAVLRHVCDRARAASADFNANERTVLDHALNILKPPVGSRGRLQALADSSFRILPDESIDGIAGWSTLRALAWFCQLFGMAADNTDAAVALIIKLRSLVSKKSPGGESFSPKLNAVFRVVKVTSNQVEIVGAFIEALPTPFPDPDAPAQALCSVFAGANREAYLFIAREISVLNIFLRISTAPLRLFQFTDSFKLMPPGPASLTEYLLPVNSIRVDNDALIVPTPADRLVLQGEVGMLYANDRRVADFDALLSQHAASVRSAAEIASAALGENKEDTLRRYKAYSWALRLAHIASSGLRVGRDIELPAAFSGSNDDPDSEKIKRALIEYFFLLVSTDSSNEADSGVFEVTEDGISDISTPESDLYFRTVRMDEKAASNRLSITQEEKLAIGLWPADVVWLHRFFSAKGSAAEAASKAFFEQFFAQRTAWFLADGGSDPQAKSKQKRLIAAMLDALLSDKAGGLPQAVSRASETFWAPDSSRSDSNEQAQAVRAALADIGPGANPGLASADTATVFHMVALVPDSKLDYLATKLFSGDASVAPALIVPRLRSLAVDHAPAASYFGDWIRRHMSESLDVGGTTTAVVAETFAKELAALGSFDISSIDTVIGKIDEDEIFSSSARRWLHSDLRAFEALKPLALEGGSAITMLGAGLQSASQVVAFGRGRLSNILTKANLPNADAQASQIFNRARARKEFQVQVVGHMAAFRSAQDLAVFRSPAAATTRDAIVPDWRTLFGSQDACECKPSESIIGPGAYLVDILEFLRHRAIEPYPVPGQCPHSPRQLTTALEVLLERRPDLVHIDFTEANAMTELPYVDLLCELLEDRVLTQGRIIQRDKIKAGLRLRDIEGVALAEILAMAPISLEARFTAVDDQLTGEPACPAVLILRDAGAVLRFKEQRGEPCHWYVQRLRQTTLSAEELAAEPEHTNPKVYTELGGNAYGYALPFSLGETLLHAYLKLVDSSRGGLRIAVDLAETRDLQWAADALKLEMATARAIVEANGRRSEQFFGLAPGDMLPVRSASDLLPRFDLQFAQLDALCESVTFGGNRGMSLEVQDDRCGQSDPCDTRQIEVRWDGDEQAVTDDSTGDVLVRFARLRRHLGWSVEQLDRALCAARIGDDKLDHAFLAQLAGIAQLATAPFEGVDAVLALFSDLTGALAKDDANSGYRKVYLDPRRSGLDPEYDGAILTLFRDIPHGRVTWCTMDKDPANRAALATCLGLNRAELDHLIDAWLTRTGQADKVTVAQMSHLYALALLRETLSIRWDELGALAELYFDLSKGRSMIDSPLDLIDALALDSEIRGMDGLTPPLLRFHLFNRISGAPEAAIDAAIVKDDKIFRCLATVGVAARSIPMALTDEDAKQLRGAGTRFGDIVFAPLTALAASIERDRLLGKALPKREQIRATGDKAGELLEGRFTPDQRAWDSTQRAAQVQGLVDEIFSEQGGIPDLLRWAMEDAAYQVPEALKNAFLCYLTASLRLAASVRAESPEALDDAQAAALKKELERSGILFATGFATPFLHKRNLELRRTALISALAEACDIASSRAAALMDSLRQTDASGTTRTVATLFMHVDMSGSGWPAPNGQPGPGFPDSPELKLAADAVRCVGKVAKFVETMRLDDEMVRWMSHKDADGATRAGMLGWMDLDDIGASAPVIQPQLVWANTGALERWRHLAAATRVARQYPAVTSARHSTEPVSVCTVFERAMELDATAAAKRTAPMAPLIESLSRLTAFPADLVQGLLERALGALGKGAVAPWSRWLDRLGPAIESLRRVGLSVAQAAQATDSGRCGAAAAKLDPESDLQDAMMIRKILKKRFRLDAWIKAITNAQGSIRERKRDALLAYLVGTGKFTDGDDVFEYLLVDPKMGACMPSSRLVQAHGTVQMFVQRCLMGLEPKVTIPKGEREDWAPWSWMKEYRVWEANRKVFLFPENWIEPELRDDKSEFYVEFENALNQNVLEQPNIERAVIQYLHKLNDVAKLDICATYYQFDDRDPVMHVVGRTTGEPHAYFYRTWVGERRWTPWERIDLDIEGDHLLLYMRNGRMHLAWPVFIEQGQKKLVEKLPETPAEWDNVQPESTWQIKLAVSEYSQSQWMPRKVTSSALRWPQVAVVELRTKNPPARIRLAVHELPHAEILVSECTGTGILSDTVIGVFSLDTCSGAPQAAQESAPARSWYPSFPRARFDANRYVESDDKTEDALVLLSGPQAFNRPTVLSKTPGRFSIQVPQQASPIDLLFAVLRLFVSPYQLASIPTSIGAGLPFSYSDRSVSAMFSYRFDFDGDARRSNPISMSLQLAKAIGKALEVLEMPSVRTDIRAAHAGNQAALEKLRELFNKDACKNVLTVLLKIAGATGRKELDRGTPPEQETDALKALRTGPIQIKAVSRLAHPLACELVKEAYRGGMDRLYDRPLQLLSLYELASSVPTLDPVFKLTEACRTDAGIAAPTRNGWEQAAGFESWDASSGYNWEIFFHMPFHVAVKLAGEAKFKEALDWFHHIFNPVGVRSEVAGAEPEVSNYWITKPFFEHEQEDYEWQRIQFLTNPGEWLESLESEPSDSADSVALRSVMEQFAESIIEWRNRPFVPHQVARHRWVAFQKTVVMRYVDTLLQWGDSEFRRFQMEPVFRAAQLYVLAARLLGPRPRSDVKAAQKVPQFYEQMEAGIRRPDRALDKLAEAIMPPAVQDGTAPENYQFNLYSDHFCVPQNDKLVELWDRVEDRLFKIRHCQDIEGIKRKLSLYAPPIDPALLVRATAAGLSIDQILADLGAPLPHYRFSFMHQKATEFAHEVKALGSELMSAIERKEGDELMQLRSRLDITYARAALGMRRDQVKEAGRQLEGIKKTIETATYRKNWYETKMNEGLSSREKDSLKLTETSMGVRLAGQALQLAGSAFCVVPQFELGTAGFGGTPVMTTMTGGTNWASAVGYLSTALSMVADYTQTQAGVTSVRAGHERRDQEWGLQKELAGRELEQLEQQLKAAEIRIEIVQAELQNHELQIEHLQASDEFIRNKFSNAKLYEWMVRQVTATYYKTYQLAVDLAMKAERCMEHELPAPDGSPVQARYINAGYWDGMRKGLLSGNGLMHDLKRMEVGYMERNVREFEITKHVSLAAIDPLQLLQLRATGGCSFTLNEPLFDLDFPGHYRRRIKSVSLSLPCIAGPYTSVSCQLTLLRSLYKPKSDSKPEESVFDPVQVTSIATSSGQNDSGMFELNFRDERYLPFEGAGAISEWRLQLPDVALRMFDYAGISDAVLHIRYTSRDGGAERRDTVSSSLAKELKKMKQAASHKGVWSMVSLRNELPDVFAVLRSTGQAKVALDQQFLSGLTTVVTGAKKIAPNGVMFAVLRSPQAQQAPALDWQVGSGAQTRIELGGGSGALQLSTLMGGPGGTPEERSLGAAFFKDAGVLLYADKQHTYALSDVLVLLNFSEA</sequence>
<organism evidence="5 6">
    <name type="scientific">Massilia mucilaginosa</name>
    <dbReference type="NCBI Taxonomy" id="2609282"/>
    <lineage>
        <taxon>Bacteria</taxon>
        <taxon>Pseudomonadati</taxon>
        <taxon>Pseudomonadota</taxon>
        <taxon>Betaproteobacteria</taxon>
        <taxon>Burkholderiales</taxon>
        <taxon>Oxalobacteraceae</taxon>
        <taxon>Telluria group</taxon>
        <taxon>Massilia</taxon>
    </lineage>
</organism>
<feature type="domain" description="Neuraminidase-like" evidence="3">
    <location>
        <begin position="2014"/>
        <end position="2137"/>
    </location>
</feature>
<dbReference type="InterPro" id="IPR041079">
    <property type="entry name" value="Neuraminidase-like"/>
</dbReference>